<dbReference type="WBParaSite" id="nRc.2.0.1.t27960-RA">
    <property type="protein sequence ID" value="nRc.2.0.1.t27960-RA"/>
    <property type="gene ID" value="nRc.2.0.1.g27960"/>
</dbReference>
<reference evidence="2" key="1">
    <citation type="submission" date="2022-11" db="UniProtKB">
        <authorList>
            <consortium name="WormBaseParasite"/>
        </authorList>
    </citation>
    <scope>IDENTIFICATION</scope>
</reference>
<dbReference type="Proteomes" id="UP000887565">
    <property type="component" value="Unplaced"/>
</dbReference>
<keyword evidence="1" id="KW-1185">Reference proteome</keyword>
<sequence>MHSKLNFRSHVLVGFDVKNISTNQLYIHKKTKRNIRNQNATHITRFVQLGFPTGHNIMFDALTATSDDWTAFYEFVSAPKTIIIGFHQADD</sequence>
<dbReference type="AlphaFoldDB" id="A0A915JP28"/>
<proteinExistence type="predicted"/>
<organism evidence="1 2">
    <name type="scientific">Romanomermis culicivorax</name>
    <name type="common">Nematode worm</name>
    <dbReference type="NCBI Taxonomy" id="13658"/>
    <lineage>
        <taxon>Eukaryota</taxon>
        <taxon>Metazoa</taxon>
        <taxon>Ecdysozoa</taxon>
        <taxon>Nematoda</taxon>
        <taxon>Enoplea</taxon>
        <taxon>Dorylaimia</taxon>
        <taxon>Mermithida</taxon>
        <taxon>Mermithoidea</taxon>
        <taxon>Mermithidae</taxon>
        <taxon>Romanomermis</taxon>
    </lineage>
</organism>
<name>A0A915JP28_ROMCU</name>
<protein>
    <submittedName>
        <fullName evidence="2">Uncharacterized protein</fullName>
    </submittedName>
</protein>
<evidence type="ECO:0000313" key="1">
    <source>
        <dbReference type="Proteomes" id="UP000887565"/>
    </source>
</evidence>
<accession>A0A915JP28</accession>
<evidence type="ECO:0000313" key="2">
    <source>
        <dbReference type="WBParaSite" id="nRc.2.0.1.t27960-RA"/>
    </source>
</evidence>